<evidence type="ECO:0000313" key="3">
    <source>
        <dbReference type="Proteomes" id="UP001451303"/>
    </source>
</evidence>
<comment type="caution">
    <text evidence="2">The sequence shown here is derived from an EMBL/GenBank/DDBJ whole genome shotgun (WGS) entry which is preliminary data.</text>
</comment>
<keyword evidence="1" id="KW-0472">Membrane</keyword>
<protein>
    <submittedName>
        <fullName evidence="2">Uncharacterized protein</fullName>
    </submittedName>
</protein>
<sequence>MYSIQKKKQQQAYVTEFWATLFGRSGKEVVLGLGTDVFLFLFLRLLSLALHLPARRIILMGSWRVWNGVKGRMDERTGRLDQMGWNLDVD</sequence>
<accession>A0ABR3D3M6</accession>
<reference evidence="2 3" key="1">
    <citation type="submission" date="2023-09" db="EMBL/GenBank/DDBJ databases">
        <title>Multi-omics analysis of a traditional fermented food reveals byproduct-associated fungal strains for waste-to-food upcycling.</title>
        <authorList>
            <consortium name="Lawrence Berkeley National Laboratory"/>
            <person name="Rekdal V.M."/>
            <person name="Villalobos-Escobedo J.M."/>
            <person name="Rodriguez-Valeron N."/>
            <person name="Garcia M.O."/>
            <person name="Vasquez D.P."/>
            <person name="Damayanti I."/>
            <person name="Sorensen P.M."/>
            <person name="Baidoo E.E."/>
            <person name="De Carvalho A.C."/>
            <person name="Riley R."/>
            <person name="Lipzen A."/>
            <person name="He G."/>
            <person name="Yan M."/>
            <person name="Haridas S."/>
            <person name="Daum C."/>
            <person name="Yoshinaga Y."/>
            <person name="Ng V."/>
            <person name="Grigoriev I.V."/>
            <person name="Munk R."/>
            <person name="Nuraida L."/>
            <person name="Wijaya C.H."/>
            <person name="Morales P.-C."/>
            <person name="Keasling J.D."/>
        </authorList>
    </citation>
    <scope>NUCLEOTIDE SEQUENCE [LARGE SCALE GENOMIC DNA]</scope>
    <source>
        <strain evidence="2 3">FGSC 2613</strain>
    </source>
</reference>
<keyword evidence="1" id="KW-0812">Transmembrane</keyword>
<evidence type="ECO:0000256" key="1">
    <source>
        <dbReference type="SAM" id="Phobius"/>
    </source>
</evidence>
<organism evidence="2 3">
    <name type="scientific">Neurospora intermedia</name>
    <dbReference type="NCBI Taxonomy" id="5142"/>
    <lineage>
        <taxon>Eukaryota</taxon>
        <taxon>Fungi</taxon>
        <taxon>Dikarya</taxon>
        <taxon>Ascomycota</taxon>
        <taxon>Pezizomycotina</taxon>
        <taxon>Sordariomycetes</taxon>
        <taxon>Sordariomycetidae</taxon>
        <taxon>Sordariales</taxon>
        <taxon>Sordariaceae</taxon>
        <taxon>Neurospora</taxon>
    </lineage>
</organism>
<keyword evidence="1" id="KW-1133">Transmembrane helix</keyword>
<name>A0ABR3D3M6_NEUIN</name>
<dbReference type="Proteomes" id="UP001451303">
    <property type="component" value="Unassembled WGS sequence"/>
</dbReference>
<keyword evidence="3" id="KW-1185">Reference proteome</keyword>
<gene>
    <name evidence="2" type="ORF">QR685DRAFT_83369</name>
</gene>
<evidence type="ECO:0000313" key="2">
    <source>
        <dbReference type="EMBL" id="KAL0467306.1"/>
    </source>
</evidence>
<dbReference type="EMBL" id="JAVLET010000010">
    <property type="protein sequence ID" value="KAL0467306.1"/>
    <property type="molecule type" value="Genomic_DNA"/>
</dbReference>
<proteinExistence type="predicted"/>
<feature type="transmembrane region" description="Helical" evidence="1">
    <location>
        <begin position="29"/>
        <end position="50"/>
    </location>
</feature>